<keyword evidence="2" id="KW-0808">Transferase</keyword>
<dbReference type="InterPro" id="IPR020007">
    <property type="entry name" value="NeuB/NeuA"/>
</dbReference>
<dbReference type="CDD" id="cd00945">
    <property type="entry name" value="Aldolase_Class_I"/>
    <property type="match status" value="1"/>
</dbReference>
<dbReference type="InterPro" id="IPR006190">
    <property type="entry name" value="SAF_AFP_Neu5Ac"/>
</dbReference>
<dbReference type="SUPFAM" id="SSF51569">
    <property type="entry name" value="Aldolase"/>
    <property type="match status" value="1"/>
</dbReference>
<reference evidence="2 3" key="1">
    <citation type="journal article" date="2019" name="Nat. Med.">
        <title>A library of human gut bacterial isolates paired with longitudinal multiomics data enables mechanistic microbiome research.</title>
        <authorList>
            <person name="Poyet M."/>
            <person name="Groussin M."/>
            <person name="Gibbons S.M."/>
            <person name="Avila-Pacheco J."/>
            <person name="Jiang X."/>
            <person name="Kearney S.M."/>
            <person name="Perrotta A.R."/>
            <person name="Berdy B."/>
            <person name="Zhao S."/>
            <person name="Lieberman T.D."/>
            <person name="Swanson P.K."/>
            <person name="Smith M."/>
            <person name="Roesemann S."/>
            <person name="Alexander J.E."/>
            <person name="Rich S.A."/>
            <person name="Livny J."/>
            <person name="Vlamakis H."/>
            <person name="Clish C."/>
            <person name="Bullock K."/>
            <person name="Deik A."/>
            <person name="Scott J."/>
            <person name="Pierce K.A."/>
            <person name="Xavier R.J."/>
            <person name="Alm E.J."/>
        </authorList>
    </citation>
    <scope>NUCLEOTIDE SEQUENCE [LARGE SCALE GENOMIC DNA]</scope>
    <source>
        <strain evidence="2 3">BIOML-A1</strain>
    </source>
</reference>
<dbReference type="InterPro" id="IPR013132">
    <property type="entry name" value="PseI/NeuA/B-like_N"/>
</dbReference>
<dbReference type="InterPro" id="IPR013974">
    <property type="entry name" value="SAF"/>
</dbReference>
<dbReference type="GO" id="GO:0016051">
    <property type="term" value="P:carbohydrate biosynthetic process"/>
    <property type="evidence" value="ECO:0007669"/>
    <property type="project" value="InterPro"/>
</dbReference>
<dbReference type="InterPro" id="IPR036732">
    <property type="entry name" value="AFP_Neu5c_C_sf"/>
</dbReference>
<gene>
    <name evidence="2" type="primary">neuB</name>
    <name evidence="2" type="ORF">GMD50_18680</name>
</gene>
<dbReference type="InterPro" id="IPR057736">
    <property type="entry name" value="SAF_PseI/NeuA/NeuB"/>
</dbReference>
<accession>A0A6L6LAI2</accession>
<dbReference type="EMBL" id="WNAJ01000035">
    <property type="protein sequence ID" value="MTR87016.1"/>
    <property type="molecule type" value="Genomic_DNA"/>
</dbReference>
<dbReference type="NCBIfam" id="TIGR03569">
    <property type="entry name" value="NeuB_NnaB"/>
    <property type="match status" value="1"/>
</dbReference>
<dbReference type="PANTHER" id="PTHR42966">
    <property type="entry name" value="N-ACETYLNEURAMINATE SYNTHASE"/>
    <property type="match status" value="1"/>
</dbReference>
<dbReference type="InterPro" id="IPR051690">
    <property type="entry name" value="PseI-like"/>
</dbReference>
<dbReference type="PANTHER" id="PTHR42966:SF1">
    <property type="entry name" value="SIALIC ACID SYNTHASE"/>
    <property type="match status" value="1"/>
</dbReference>
<dbReference type="GO" id="GO:0047444">
    <property type="term" value="F:N-acylneuraminate-9-phosphate synthase activity"/>
    <property type="evidence" value="ECO:0007669"/>
    <property type="project" value="TreeGrafter"/>
</dbReference>
<protein>
    <submittedName>
        <fullName evidence="2">N-acetylneuraminate synthase</fullName>
        <ecNumber evidence="2">2.5.1.56</ecNumber>
    </submittedName>
</protein>
<dbReference type="RefSeq" id="WP_118413521.1">
    <property type="nucleotide sequence ID" value="NZ_QRPI01000031.1"/>
</dbReference>
<proteinExistence type="predicted"/>
<organism evidence="2 3">
    <name type="scientific">Roseburia intestinalis</name>
    <dbReference type="NCBI Taxonomy" id="166486"/>
    <lineage>
        <taxon>Bacteria</taxon>
        <taxon>Bacillati</taxon>
        <taxon>Bacillota</taxon>
        <taxon>Clostridia</taxon>
        <taxon>Lachnospirales</taxon>
        <taxon>Lachnospiraceae</taxon>
        <taxon>Roseburia</taxon>
    </lineage>
</organism>
<sequence>MRKTLIIAEAGVNHNGSLKMAEELANEAKEAGADIVKFQTFNPNAITSKYAQMAQYQRENIGKIKSQKEMLAELTLSDEEFVELARHCQEIGIQFLSTPFDIPSINFLRSLGCELWKIPSGEITNYPYLVEIAKTGKRVIMSTGMSTLAEVSEAVKLLNTHGAGKISLLHCTTQYPTPYVDVNLNAMLTLKNTFNVEVGYSDHTRGIEIPIAAVAMGATIIEKHFTLDRNMEGPDHKASLEVNELKQMIMSIRNVEKALGNGEKKPADIEISNMEIARKSIVAKKNIKKGDILSEENITTKRPGNGINPMLWTSVLGTRAKRNFEEDELIEI</sequence>
<dbReference type="AlphaFoldDB" id="A0A6L6LAI2"/>
<evidence type="ECO:0000313" key="3">
    <source>
        <dbReference type="Proteomes" id="UP000478483"/>
    </source>
</evidence>
<dbReference type="Gene3D" id="3.20.20.70">
    <property type="entry name" value="Aldolase class I"/>
    <property type="match status" value="1"/>
</dbReference>
<dbReference type="GO" id="GO:0050462">
    <property type="term" value="F:N-acetylneuraminate synthase activity"/>
    <property type="evidence" value="ECO:0007669"/>
    <property type="project" value="UniProtKB-EC"/>
</dbReference>
<evidence type="ECO:0000259" key="1">
    <source>
        <dbReference type="PROSITE" id="PS50844"/>
    </source>
</evidence>
<evidence type="ECO:0000313" key="2">
    <source>
        <dbReference type="EMBL" id="MTR87016.1"/>
    </source>
</evidence>
<dbReference type="Gene3D" id="3.90.1210.10">
    <property type="entry name" value="Antifreeze-like/N-acetylneuraminic acid synthase C-terminal domain"/>
    <property type="match status" value="1"/>
</dbReference>
<dbReference type="PROSITE" id="PS50844">
    <property type="entry name" value="AFP_LIKE"/>
    <property type="match status" value="1"/>
</dbReference>
<name>A0A6L6LAI2_9FIRM</name>
<dbReference type="Proteomes" id="UP000478483">
    <property type="component" value="Unassembled WGS sequence"/>
</dbReference>
<dbReference type="InterPro" id="IPR013785">
    <property type="entry name" value="Aldolase_TIM"/>
</dbReference>
<comment type="caution">
    <text evidence="2">The sequence shown here is derived from an EMBL/GenBank/DDBJ whole genome shotgun (WGS) entry which is preliminary data.</text>
</comment>
<dbReference type="CDD" id="cd11615">
    <property type="entry name" value="SAF_NeuB_like"/>
    <property type="match status" value="1"/>
</dbReference>
<dbReference type="EC" id="2.5.1.56" evidence="2"/>
<dbReference type="Pfam" id="PF08666">
    <property type="entry name" value="SAF"/>
    <property type="match status" value="1"/>
</dbReference>
<feature type="domain" description="AFP-like" evidence="1">
    <location>
        <begin position="280"/>
        <end position="332"/>
    </location>
</feature>
<dbReference type="SUPFAM" id="SSF51269">
    <property type="entry name" value="AFP III-like domain"/>
    <property type="match status" value="1"/>
</dbReference>
<dbReference type="Pfam" id="PF03102">
    <property type="entry name" value="NeuB"/>
    <property type="match status" value="1"/>
</dbReference>